<dbReference type="InterPro" id="IPR036515">
    <property type="entry name" value="Transposase_17_sf"/>
</dbReference>
<proteinExistence type="predicted"/>
<dbReference type="Gene3D" id="3.30.70.1290">
    <property type="entry name" value="Transposase IS200-like"/>
    <property type="match status" value="1"/>
</dbReference>
<dbReference type="Proteomes" id="UP001302949">
    <property type="component" value="Unassembled WGS sequence"/>
</dbReference>
<dbReference type="EMBL" id="JAYFUM010000022">
    <property type="protein sequence ID" value="MEA5140957.1"/>
    <property type="molecule type" value="Genomic_DNA"/>
</dbReference>
<reference evidence="1 2" key="1">
    <citation type="submission" date="2023-12" db="EMBL/GenBank/DDBJ databases">
        <title>Novel species of the genus Arcicella isolated from rivers.</title>
        <authorList>
            <person name="Lu H."/>
        </authorList>
    </citation>
    <scope>NUCLEOTIDE SEQUENCE [LARGE SCALE GENOMIC DNA]</scope>
    <source>
        <strain evidence="1 2">KCTC 23307</strain>
    </source>
</reference>
<evidence type="ECO:0000313" key="1">
    <source>
        <dbReference type="EMBL" id="MEA5140957.1"/>
    </source>
</evidence>
<name>A0ABU5QE83_9BACT</name>
<organism evidence="1 2">
    <name type="scientific">Arcicella rigui</name>
    <dbReference type="NCBI Taxonomy" id="797020"/>
    <lineage>
        <taxon>Bacteria</taxon>
        <taxon>Pseudomonadati</taxon>
        <taxon>Bacteroidota</taxon>
        <taxon>Cytophagia</taxon>
        <taxon>Cytophagales</taxon>
        <taxon>Flectobacillaceae</taxon>
        <taxon>Arcicella</taxon>
    </lineage>
</organism>
<gene>
    <name evidence="1" type="ORF">VB248_17530</name>
</gene>
<evidence type="ECO:0000313" key="2">
    <source>
        <dbReference type="Proteomes" id="UP001302949"/>
    </source>
</evidence>
<dbReference type="RefSeq" id="WP_323298113.1">
    <property type="nucleotide sequence ID" value="NZ_JAYFUM010000022.1"/>
</dbReference>
<accession>A0ABU5QE83</accession>
<comment type="caution">
    <text evidence="1">The sequence shown here is derived from an EMBL/GenBank/DDBJ whole genome shotgun (WGS) entry which is preliminary data.</text>
</comment>
<keyword evidence="2" id="KW-1185">Reference proteome</keyword>
<sequence>MQFTSIQIGVPYFYTATILKWHKLLKHDKYKDFIISSLQYLVSQKKIKVFAFVIMPNHIHLIWTMLAMNGKELPSASLMKYTGHRFLEDLSENHPQVLPFFAVEASNRKYHFWQRNSLSIALYSPNVWQQK</sequence>
<protein>
    <submittedName>
        <fullName evidence="1">Transposase</fullName>
    </submittedName>
</protein>
<dbReference type="SUPFAM" id="SSF143422">
    <property type="entry name" value="Transposase IS200-like"/>
    <property type="match status" value="1"/>
</dbReference>